<proteinExistence type="predicted"/>
<evidence type="ECO:0000256" key="1">
    <source>
        <dbReference type="SAM" id="SignalP"/>
    </source>
</evidence>
<dbReference type="EMBL" id="CP022263">
    <property type="protein sequence ID" value="ASK90482.1"/>
    <property type="molecule type" value="Genomic_DNA"/>
</dbReference>
<dbReference type="Pfam" id="PF13827">
    <property type="entry name" value="DUF4189"/>
    <property type="match status" value="1"/>
</dbReference>
<dbReference type="AlphaFoldDB" id="A0AB33C6L8"/>
<dbReference type="Proteomes" id="UP000198357">
    <property type="component" value="Chromosome"/>
</dbReference>
<organism evidence="3 4">
    <name type="scientific">Xanthomonas citri pv. vignicola</name>
    <dbReference type="NCBI Taxonomy" id="473426"/>
    <lineage>
        <taxon>Bacteria</taxon>
        <taxon>Pseudomonadati</taxon>
        <taxon>Pseudomonadota</taxon>
        <taxon>Gammaproteobacteria</taxon>
        <taxon>Lysobacterales</taxon>
        <taxon>Lysobacteraceae</taxon>
        <taxon>Xanthomonas</taxon>
    </lineage>
</organism>
<sequence length="172" mass="18040">MPKIFLAWFVLAFSASPMAEQGCPPGQVPIGGQGAVACAPLPQTSPLPPRPTGKWIKTWGAIALGAIDSTPYYGVPTGLGSKKEAENEALARCRKVGAQGCVVKISYRNQCAAIGEPQTAGNPDPNGYVQFTSESTKQGAADTALSSCIARNPSMQCKVIYSACSEPIFEKF</sequence>
<reference evidence="3 4" key="1">
    <citation type="submission" date="2017-06" db="EMBL/GenBank/DDBJ databases">
        <title>First complete genome sequences of Xanthomonas citri pv. vignicola strains CFBP 7111, CFBP 7112 and CFBP 7113 using long-read technology.</title>
        <authorList>
            <person name="Ruh M."/>
            <person name="Briand M."/>
            <person name="Bonneau S."/>
            <person name="Jacques M.A."/>
            <person name="Chen N.W.G."/>
        </authorList>
    </citation>
    <scope>NUCLEOTIDE SEQUENCE [LARGE SCALE GENOMIC DNA]</scope>
    <source>
        <strain evidence="3 4">CFBP7111</strain>
    </source>
</reference>
<dbReference type="InterPro" id="IPR025240">
    <property type="entry name" value="DUF4189"/>
</dbReference>
<feature type="domain" description="DUF4189" evidence="2">
    <location>
        <begin position="59"/>
        <end position="164"/>
    </location>
</feature>
<keyword evidence="1" id="KW-0732">Signal</keyword>
<evidence type="ECO:0000313" key="3">
    <source>
        <dbReference type="EMBL" id="ASK90482.1"/>
    </source>
</evidence>
<dbReference type="RefSeq" id="WP_089111452.1">
    <property type="nucleotide sequence ID" value="NZ_CP022263.1"/>
</dbReference>
<evidence type="ECO:0000313" key="4">
    <source>
        <dbReference type="Proteomes" id="UP000198357"/>
    </source>
</evidence>
<name>A0AB33C6L8_XANCI</name>
<feature type="signal peptide" evidence="1">
    <location>
        <begin position="1"/>
        <end position="19"/>
    </location>
</feature>
<gene>
    <name evidence="3" type="ORF">XcvCFBP7111P_02240</name>
</gene>
<evidence type="ECO:0000259" key="2">
    <source>
        <dbReference type="Pfam" id="PF13827"/>
    </source>
</evidence>
<protein>
    <recommendedName>
        <fullName evidence="2">DUF4189 domain-containing protein</fullName>
    </recommendedName>
</protein>
<feature type="chain" id="PRO_5044242892" description="DUF4189 domain-containing protein" evidence="1">
    <location>
        <begin position="20"/>
        <end position="172"/>
    </location>
</feature>
<accession>A0AB33C6L8</accession>